<proteinExistence type="inferred from homology"/>
<dbReference type="EMBL" id="GDQN01008135">
    <property type="protein sequence ID" value="JAT82919.1"/>
    <property type="molecule type" value="Transcribed_RNA"/>
</dbReference>
<dbReference type="GO" id="GO:0006357">
    <property type="term" value="P:regulation of transcription by RNA polymerase II"/>
    <property type="evidence" value="ECO:0007669"/>
    <property type="project" value="TreeGrafter"/>
</dbReference>
<dbReference type="AlphaFoldDB" id="A0A1E1W7I7"/>
<name>A0A1E1W7I7_PECGO</name>
<evidence type="ECO:0000256" key="9">
    <source>
        <dbReference type="ARBA" id="ARBA00031963"/>
    </source>
</evidence>
<dbReference type="OrthoDB" id="6366949at2759"/>
<dbReference type="GO" id="GO:0003712">
    <property type="term" value="F:transcription coregulator activity"/>
    <property type="evidence" value="ECO:0007669"/>
    <property type="project" value="TreeGrafter"/>
</dbReference>
<dbReference type="Pfam" id="PF11568">
    <property type="entry name" value="Med29"/>
    <property type="match status" value="1"/>
</dbReference>
<dbReference type="GO" id="GO:0016592">
    <property type="term" value="C:mediator complex"/>
    <property type="evidence" value="ECO:0007669"/>
    <property type="project" value="InterPro"/>
</dbReference>
<keyword evidence="7" id="KW-0539">Nucleus</keyword>
<protein>
    <recommendedName>
        <fullName evidence="3">Mediator of RNA polymerase II transcription subunit 29</fullName>
    </recommendedName>
    <alternativeName>
        <fullName evidence="9">Mediator complex subunit 29</fullName>
    </alternativeName>
    <alternativeName>
        <fullName evidence="8">Protein intersex</fullName>
    </alternativeName>
</protein>
<reference evidence="10" key="1">
    <citation type="submission" date="2015-09" db="EMBL/GenBank/DDBJ databases">
        <title>De novo assembly of Pectinophora gossypiella (Pink Bollworm) gut transcriptome.</title>
        <authorList>
            <person name="Tassone E.E."/>
        </authorList>
    </citation>
    <scope>NUCLEOTIDE SEQUENCE</scope>
</reference>
<evidence type="ECO:0000256" key="4">
    <source>
        <dbReference type="ARBA" id="ARBA00023015"/>
    </source>
</evidence>
<evidence type="ECO:0000256" key="8">
    <source>
        <dbReference type="ARBA" id="ARBA00030916"/>
    </source>
</evidence>
<evidence type="ECO:0000256" key="5">
    <source>
        <dbReference type="ARBA" id="ARBA00023159"/>
    </source>
</evidence>
<dbReference type="PANTHER" id="PTHR28314:SF1">
    <property type="entry name" value="MEDIATOR OF RNA POLYMERASE II TRANSCRIPTION SUBUNIT 29"/>
    <property type="match status" value="1"/>
</dbReference>
<gene>
    <name evidence="10" type="ORF">g.17986</name>
</gene>
<evidence type="ECO:0000313" key="10">
    <source>
        <dbReference type="EMBL" id="JAT82919.1"/>
    </source>
</evidence>
<keyword evidence="6" id="KW-0804">Transcription</keyword>
<evidence type="ECO:0000256" key="6">
    <source>
        <dbReference type="ARBA" id="ARBA00023163"/>
    </source>
</evidence>
<organism evidence="10">
    <name type="scientific">Pectinophora gossypiella</name>
    <name type="common">Cotton pink bollworm</name>
    <name type="synonym">Depressaria gossypiella</name>
    <dbReference type="NCBI Taxonomy" id="13191"/>
    <lineage>
        <taxon>Eukaryota</taxon>
        <taxon>Metazoa</taxon>
        <taxon>Ecdysozoa</taxon>
        <taxon>Arthropoda</taxon>
        <taxon>Hexapoda</taxon>
        <taxon>Insecta</taxon>
        <taxon>Pterygota</taxon>
        <taxon>Neoptera</taxon>
        <taxon>Endopterygota</taxon>
        <taxon>Lepidoptera</taxon>
        <taxon>Glossata</taxon>
        <taxon>Ditrysia</taxon>
        <taxon>Gelechioidea</taxon>
        <taxon>Gelechiidae</taxon>
        <taxon>Apatetrinae</taxon>
        <taxon>Pectinophora</taxon>
    </lineage>
</organism>
<dbReference type="PANTHER" id="PTHR28314">
    <property type="entry name" value="MEDIATOR OF RNA POLYMERASE II TRANSCRIPTION SUBUNIT 29"/>
    <property type="match status" value="1"/>
</dbReference>
<comment type="subcellular location">
    <subcellularLocation>
        <location evidence="1">Nucleus</location>
    </subcellularLocation>
</comment>
<keyword evidence="5" id="KW-0010">Activator</keyword>
<sequence length="110" mass="12117">QNCNSDSNSHESTAECSLSTMAFDNNLDEFFSLCDQMEMHLQSALACVEQTQAAARYIPLNVNPSILDPPITPDTLSYTAYVKTAQTQVKETYQVRKLLAGATQKLPPSN</sequence>
<evidence type="ECO:0000256" key="1">
    <source>
        <dbReference type="ARBA" id="ARBA00004123"/>
    </source>
</evidence>
<comment type="similarity">
    <text evidence="2">Belongs to the Mediator complex subunit 29 family.</text>
</comment>
<feature type="non-terminal residue" evidence="10">
    <location>
        <position position="1"/>
    </location>
</feature>
<evidence type="ECO:0000256" key="3">
    <source>
        <dbReference type="ARBA" id="ARBA00019684"/>
    </source>
</evidence>
<accession>A0A1E1W7I7</accession>
<evidence type="ECO:0000256" key="7">
    <source>
        <dbReference type="ARBA" id="ARBA00023242"/>
    </source>
</evidence>
<evidence type="ECO:0000256" key="2">
    <source>
        <dbReference type="ARBA" id="ARBA00009851"/>
    </source>
</evidence>
<keyword evidence="4" id="KW-0805">Transcription regulation</keyword>
<dbReference type="InterPro" id="IPR021018">
    <property type="entry name" value="Mediator_Med29_met"/>
</dbReference>